<protein>
    <recommendedName>
        <fullName evidence="5">Peptidase S9</fullName>
    </recommendedName>
</protein>
<organism evidence="3 4">
    <name type="scientific">Actinotalea soli</name>
    <dbReference type="NCBI Taxonomy" id="2819234"/>
    <lineage>
        <taxon>Bacteria</taxon>
        <taxon>Bacillati</taxon>
        <taxon>Actinomycetota</taxon>
        <taxon>Actinomycetes</taxon>
        <taxon>Micrococcales</taxon>
        <taxon>Cellulomonadaceae</taxon>
        <taxon>Actinotalea</taxon>
    </lineage>
</organism>
<comment type="caution">
    <text evidence="3">The sequence shown here is derived from an EMBL/GenBank/DDBJ whole genome shotgun (WGS) entry which is preliminary data.</text>
</comment>
<dbReference type="EMBL" id="JAGEMK010000002">
    <property type="protein sequence ID" value="MBO1751125.1"/>
    <property type="molecule type" value="Genomic_DNA"/>
</dbReference>
<dbReference type="RefSeq" id="WP_208054812.1">
    <property type="nucleotide sequence ID" value="NZ_JAGEMK010000002.1"/>
</dbReference>
<evidence type="ECO:0000313" key="3">
    <source>
        <dbReference type="EMBL" id="MBO1751125.1"/>
    </source>
</evidence>
<sequence length="182" mass="18501">MTTTPTPARVLAALSAGVATTAFYATPDVFASRAARVWAKAGIGAVLLASSAPEVVAARETWREKRASAAEAAEQLATVAVEPGDLPDNRLDDPVVPVDLTEAWQGMNTRGKAVVAGVTVGAVASSVALMVLGERWVFRRGESRAAAGKTLPHTGPALLYGVLAAGVALLPDPTEDASGSAA</sequence>
<proteinExistence type="predicted"/>
<dbReference type="AlphaFoldDB" id="A0A939LR62"/>
<reference evidence="3" key="1">
    <citation type="submission" date="2021-03" db="EMBL/GenBank/DDBJ databases">
        <title>Actinotalea soli sp. nov., isolated from soil.</title>
        <authorList>
            <person name="Ping W."/>
            <person name="Zhang J."/>
        </authorList>
    </citation>
    <scope>NUCLEOTIDE SEQUENCE</scope>
    <source>
        <strain evidence="3">BY-33</strain>
    </source>
</reference>
<name>A0A939LR62_9CELL</name>
<keyword evidence="1" id="KW-1133">Transmembrane helix</keyword>
<evidence type="ECO:0008006" key="5">
    <source>
        <dbReference type="Google" id="ProtNLM"/>
    </source>
</evidence>
<gene>
    <name evidence="3" type="ORF">J4G33_04840</name>
</gene>
<dbReference type="Proteomes" id="UP000664209">
    <property type="component" value="Unassembled WGS sequence"/>
</dbReference>
<keyword evidence="1" id="KW-0472">Membrane</keyword>
<feature type="signal peptide" evidence="2">
    <location>
        <begin position="1"/>
        <end position="24"/>
    </location>
</feature>
<keyword evidence="4" id="KW-1185">Reference proteome</keyword>
<evidence type="ECO:0000313" key="4">
    <source>
        <dbReference type="Proteomes" id="UP000664209"/>
    </source>
</evidence>
<accession>A0A939LR62</accession>
<keyword evidence="1" id="KW-0812">Transmembrane</keyword>
<evidence type="ECO:0000256" key="2">
    <source>
        <dbReference type="SAM" id="SignalP"/>
    </source>
</evidence>
<evidence type="ECO:0000256" key="1">
    <source>
        <dbReference type="SAM" id="Phobius"/>
    </source>
</evidence>
<feature type="chain" id="PRO_5037650970" description="Peptidase S9" evidence="2">
    <location>
        <begin position="25"/>
        <end position="182"/>
    </location>
</feature>
<keyword evidence="2" id="KW-0732">Signal</keyword>
<feature type="transmembrane region" description="Helical" evidence="1">
    <location>
        <begin position="113"/>
        <end position="132"/>
    </location>
</feature>